<accession>A0A016TCU8</accession>
<comment type="caution">
    <text evidence="3">The sequence shown here is derived from an EMBL/GenBank/DDBJ whole genome shotgun (WGS) entry which is preliminary data.</text>
</comment>
<name>A0A016TCU8_9BILA</name>
<dbReference type="Proteomes" id="UP000024635">
    <property type="component" value="Unassembled WGS sequence"/>
</dbReference>
<dbReference type="EMBL" id="JARK01001451">
    <property type="protein sequence ID" value="EYC00463.1"/>
    <property type="molecule type" value="Genomic_DNA"/>
</dbReference>
<evidence type="ECO:0000313" key="4">
    <source>
        <dbReference type="Proteomes" id="UP000024635"/>
    </source>
</evidence>
<evidence type="ECO:0000256" key="1">
    <source>
        <dbReference type="SAM" id="MobiDB-lite"/>
    </source>
</evidence>
<feature type="compositionally biased region" description="Basic and acidic residues" evidence="1">
    <location>
        <begin position="127"/>
        <end position="142"/>
    </location>
</feature>
<dbReference type="OrthoDB" id="5902341at2759"/>
<feature type="chain" id="PRO_5001490891" evidence="2">
    <location>
        <begin position="17"/>
        <end position="142"/>
    </location>
</feature>
<keyword evidence="4" id="KW-1185">Reference proteome</keyword>
<evidence type="ECO:0000256" key="2">
    <source>
        <dbReference type="SAM" id="SignalP"/>
    </source>
</evidence>
<keyword evidence="2" id="KW-0732">Signal</keyword>
<feature type="signal peptide" evidence="2">
    <location>
        <begin position="1"/>
        <end position="16"/>
    </location>
</feature>
<gene>
    <name evidence="3" type="primary">Acey_s0115.g483</name>
    <name evidence="3" type="ORF">Y032_0115g483</name>
</gene>
<proteinExistence type="predicted"/>
<feature type="region of interest" description="Disordered" evidence="1">
    <location>
        <begin position="118"/>
        <end position="142"/>
    </location>
</feature>
<organism evidence="3 4">
    <name type="scientific">Ancylostoma ceylanicum</name>
    <dbReference type="NCBI Taxonomy" id="53326"/>
    <lineage>
        <taxon>Eukaryota</taxon>
        <taxon>Metazoa</taxon>
        <taxon>Ecdysozoa</taxon>
        <taxon>Nematoda</taxon>
        <taxon>Chromadorea</taxon>
        <taxon>Rhabditida</taxon>
        <taxon>Rhabditina</taxon>
        <taxon>Rhabditomorpha</taxon>
        <taxon>Strongyloidea</taxon>
        <taxon>Ancylostomatidae</taxon>
        <taxon>Ancylostomatinae</taxon>
        <taxon>Ancylostoma</taxon>
    </lineage>
</organism>
<protein>
    <submittedName>
        <fullName evidence="3">Uncharacterized protein</fullName>
    </submittedName>
</protein>
<evidence type="ECO:0000313" key="3">
    <source>
        <dbReference type="EMBL" id="EYC00463.1"/>
    </source>
</evidence>
<reference evidence="4" key="1">
    <citation type="journal article" date="2015" name="Nat. Genet.">
        <title>The genome and transcriptome of the zoonotic hookworm Ancylostoma ceylanicum identify infection-specific gene families.</title>
        <authorList>
            <person name="Schwarz E.M."/>
            <person name="Hu Y."/>
            <person name="Antoshechkin I."/>
            <person name="Miller M.M."/>
            <person name="Sternberg P.W."/>
            <person name="Aroian R.V."/>
        </authorList>
    </citation>
    <scope>NUCLEOTIDE SEQUENCE</scope>
    <source>
        <strain evidence="4">HY135</strain>
    </source>
</reference>
<dbReference type="AlphaFoldDB" id="A0A016TCU8"/>
<sequence length="142" mass="16322">MFLSLVALSTLSAVVAMPTYGVPPAQEQPYPINQASPIQPLPVYLPPVYNDAPVSNVRPGRDYGAFLDVFDGPRYRHHLHPNYFYVPGGLTGGWRWPHYGWDPLLSNPFYTGRRHHRKHHRHHRHSDSRDRNDCDGRDGRDC</sequence>